<evidence type="ECO:0000313" key="3">
    <source>
        <dbReference type="Proteomes" id="UP000245865"/>
    </source>
</evidence>
<evidence type="ECO:0000256" key="1">
    <source>
        <dbReference type="SAM" id="MobiDB-lite"/>
    </source>
</evidence>
<feature type="region of interest" description="Disordered" evidence="1">
    <location>
        <begin position="1"/>
        <end position="28"/>
    </location>
</feature>
<evidence type="ECO:0000313" key="2">
    <source>
        <dbReference type="EMBL" id="PWL18571.1"/>
    </source>
</evidence>
<sequence length="69" mass="7902">MQEQSVSLNKNASFNKPPTRTESKSAQTDRIARAILLGERKAIDAKTRRLREARLEQQRLDELLAAPRK</sequence>
<organism evidence="2 3">
    <name type="scientific">Falsochrobactrum shanghaiense</name>
    <dbReference type="NCBI Taxonomy" id="2201899"/>
    <lineage>
        <taxon>Bacteria</taxon>
        <taxon>Pseudomonadati</taxon>
        <taxon>Pseudomonadota</taxon>
        <taxon>Alphaproteobacteria</taxon>
        <taxon>Hyphomicrobiales</taxon>
        <taxon>Brucellaceae</taxon>
        <taxon>Falsochrobactrum</taxon>
    </lineage>
</organism>
<reference evidence="2 3" key="1">
    <citation type="submission" date="2018-05" db="EMBL/GenBank/DDBJ databases">
        <title>Comparative genomic sequence analysis between strain HN4 and CCM 8460T (Falsochrobactrum ovis) will provide more evidence to prove that HN4 is a new species of Falsochrobactrum.</title>
        <authorList>
            <person name="Lyu W."/>
            <person name="Sun L."/>
            <person name="Yao L."/>
        </authorList>
    </citation>
    <scope>NUCLEOTIDE SEQUENCE [LARGE SCALE GENOMIC DNA]</scope>
    <source>
        <strain evidence="2 3">HN4</strain>
    </source>
</reference>
<dbReference type="RefSeq" id="WP_109705470.1">
    <property type="nucleotide sequence ID" value="NZ_QGDB01000002.1"/>
</dbReference>
<keyword evidence="3" id="KW-1185">Reference proteome</keyword>
<accession>A0A316JBE9</accession>
<protein>
    <submittedName>
        <fullName evidence="2">Uncharacterized protein</fullName>
    </submittedName>
</protein>
<comment type="caution">
    <text evidence="2">The sequence shown here is derived from an EMBL/GenBank/DDBJ whole genome shotgun (WGS) entry which is preliminary data.</text>
</comment>
<dbReference type="Proteomes" id="UP000245865">
    <property type="component" value="Unassembled WGS sequence"/>
</dbReference>
<dbReference type="AlphaFoldDB" id="A0A316JBE9"/>
<name>A0A316JBE9_9HYPH</name>
<dbReference type="EMBL" id="QGDB01000002">
    <property type="protein sequence ID" value="PWL18571.1"/>
    <property type="molecule type" value="Genomic_DNA"/>
</dbReference>
<proteinExistence type="predicted"/>
<gene>
    <name evidence="2" type="ORF">DKP76_05635</name>
</gene>